<dbReference type="InterPro" id="IPR014710">
    <property type="entry name" value="RmlC-like_jellyroll"/>
</dbReference>
<accession>A0A4R2T276</accession>
<dbReference type="InterPro" id="IPR052538">
    <property type="entry name" value="Flavonoid_dioxygenase-like"/>
</dbReference>
<name>A0A4R2T276_9FIRM</name>
<dbReference type="Gene3D" id="2.60.120.10">
    <property type="entry name" value="Jelly Rolls"/>
    <property type="match status" value="1"/>
</dbReference>
<dbReference type="Proteomes" id="UP000295504">
    <property type="component" value="Unassembled WGS sequence"/>
</dbReference>
<reference evidence="1 2" key="1">
    <citation type="submission" date="2019-03" db="EMBL/GenBank/DDBJ databases">
        <title>Genomic Encyclopedia of Type Strains, Phase IV (KMG-IV): sequencing the most valuable type-strain genomes for metagenomic binning, comparative biology and taxonomic classification.</title>
        <authorList>
            <person name="Goeker M."/>
        </authorList>
    </citation>
    <scope>NUCLEOTIDE SEQUENCE [LARGE SCALE GENOMIC DNA]</scope>
    <source>
        <strain evidence="1 2">DSM 100013</strain>
    </source>
</reference>
<comment type="caution">
    <text evidence="1">The sequence shown here is derived from an EMBL/GenBank/DDBJ whole genome shotgun (WGS) entry which is preliminary data.</text>
</comment>
<gene>
    <name evidence="1" type="ORF">EDD79_105413</name>
</gene>
<dbReference type="AlphaFoldDB" id="A0A4R2T276"/>
<proteinExistence type="predicted"/>
<evidence type="ECO:0000313" key="1">
    <source>
        <dbReference type="EMBL" id="TCP96065.1"/>
    </source>
</evidence>
<keyword evidence="2" id="KW-1185">Reference proteome</keyword>
<sequence>MPILKEYGPDPFVINIEEATKINNAFRLALCTGKYLQLTLVSINVSDDIGLEVHYDHDQFMRIEEGEDFVMMGDSKDKLDF</sequence>
<dbReference type="PANTHER" id="PTHR43346">
    <property type="entry name" value="LIGAND BINDING DOMAIN PROTEIN, PUTATIVE (AFU_ORTHOLOGUE AFUA_6G14370)-RELATED"/>
    <property type="match status" value="1"/>
</dbReference>
<dbReference type="PANTHER" id="PTHR43346:SF1">
    <property type="entry name" value="QUERCETIN 2,3-DIOXYGENASE-RELATED"/>
    <property type="match status" value="1"/>
</dbReference>
<protein>
    <submittedName>
        <fullName evidence="1">Uncharacterized protein</fullName>
    </submittedName>
</protein>
<organism evidence="1 2">
    <name type="scientific">Serpentinicella alkaliphila</name>
    <dbReference type="NCBI Taxonomy" id="1734049"/>
    <lineage>
        <taxon>Bacteria</taxon>
        <taxon>Bacillati</taxon>
        <taxon>Bacillota</taxon>
        <taxon>Clostridia</taxon>
        <taxon>Peptostreptococcales</taxon>
        <taxon>Natronincolaceae</taxon>
        <taxon>Serpentinicella</taxon>
    </lineage>
</organism>
<dbReference type="RefSeq" id="WP_330571500.1">
    <property type="nucleotide sequence ID" value="NZ_CP058648.1"/>
</dbReference>
<dbReference type="EMBL" id="SLYC01000054">
    <property type="protein sequence ID" value="TCP96065.1"/>
    <property type="molecule type" value="Genomic_DNA"/>
</dbReference>
<evidence type="ECO:0000313" key="2">
    <source>
        <dbReference type="Proteomes" id="UP000295504"/>
    </source>
</evidence>